<name>A0A1M4ZFY2_9BACL</name>
<organism evidence="2 3">
    <name type="scientific">Seinonella peptonophila</name>
    <dbReference type="NCBI Taxonomy" id="112248"/>
    <lineage>
        <taxon>Bacteria</taxon>
        <taxon>Bacillati</taxon>
        <taxon>Bacillota</taxon>
        <taxon>Bacilli</taxon>
        <taxon>Bacillales</taxon>
        <taxon>Thermoactinomycetaceae</taxon>
        <taxon>Seinonella</taxon>
    </lineage>
</organism>
<keyword evidence="1" id="KW-0812">Transmembrane</keyword>
<evidence type="ECO:0000313" key="3">
    <source>
        <dbReference type="Proteomes" id="UP000184476"/>
    </source>
</evidence>
<dbReference type="InterPro" id="IPR010387">
    <property type="entry name" value="QueT"/>
</dbReference>
<dbReference type="Proteomes" id="UP000184476">
    <property type="component" value="Unassembled WGS sequence"/>
</dbReference>
<accession>A0A1M4ZFY2</accession>
<feature type="transmembrane region" description="Helical" evidence="1">
    <location>
        <begin position="138"/>
        <end position="160"/>
    </location>
</feature>
<dbReference type="OrthoDB" id="1706970at2"/>
<dbReference type="PIRSF" id="PIRSF031501">
    <property type="entry name" value="QueT"/>
    <property type="match status" value="1"/>
</dbReference>
<dbReference type="EMBL" id="FQVL01000009">
    <property type="protein sequence ID" value="SHF16858.1"/>
    <property type="molecule type" value="Genomic_DNA"/>
</dbReference>
<sequence length="170" mass="18885">MSNHNNHNTSWTSTRGITIIACIAALYVVLTLNPPLYILSYSAIQIRFSEVLTVLPFLTPLAIPALFIGTFIANLFGTNGLIDAIIGSLATLLAAWLTSKMPNRWLAPLPPVIVNAVIIGAMLGYLSHSWQQAPLFMVQIGISQLLVCYLLGLPFLRFMLRYQEHLYQKK</sequence>
<protein>
    <submittedName>
        <fullName evidence="2">Uncharacterized membrane protein</fullName>
    </submittedName>
</protein>
<feature type="transmembrane region" description="Helical" evidence="1">
    <location>
        <begin position="105"/>
        <end position="126"/>
    </location>
</feature>
<proteinExistence type="predicted"/>
<feature type="transmembrane region" description="Helical" evidence="1">
    <location>
        <begin position="79"/>
        <end position="98"/>
    </location>
</feature>
<feature type="transmembrane region" description="Helical" evidence="1">
    <location>
        <begin position="16"/>
        <end position="39"/>
    </location>
</feature>
<evidence type="ECO:0000313" key="2">
    <source>
        <dbReference type="EMBL" id="SHF16858.1"/>
    </source>
</evidence>
<keyword evidence="1" id="KW-1133">Transmembrane helix</keyword>
<gene>
    <name evidence="2" type="ORF">SAMN05444392_10930</name>
</gene>
<reference evidence="2 3" key="1">
    <citation type="submission" date="2016-11" db="EMBL/GenBank/DDBJ databases">
        <authorList>
            <person name="Jaros S."/>
            <person name="Januszkiewicz K."/>
            <person name="Wedrychowicz H."/>
        </authorList>
    </citation>
    <scope>NUCLEOTIDE SEQUENCE [LARGE SCALE GENOMIC DNA]</scope>
    <source>
        <strain evidence="2 3">DSM 44666</strain>
    </source>
</reference>
<dbReference type="PANTHER" id="PTHR40044">
    <property type="entry name" value="INTEGRAL MEMBRANE PROTEIN-RELATED"/>
    <property type="match status" value="1"/>
</dbReference>
<dbReference type="AlphaFoldDB" id="A0A1M4ZFY2"/>
<dbReference type="RefSeq" id="WP_073155582.1">
    <property type="nucleotide sequence ID" value="NZ_FQVL01000009.1"/>
</dbReference>
<dbReference type="Pfam" id="PF06177">
    <property type="entry name" value="QueT"/>
    <property type="match status" value="1"/>
</dbReference>
<dbReference type="PANTHER" id="PTHR40044:SF1">
    <property type="entry name" value="INTEGRAL MEMBRANE PROTEIN"/>
    <property type="match status" value="1"/>
</dbReference>
<evidence type="ECO:0000256" key="1">
    <source>
        <dbReference type="SAM" id="Phobius"/>
    </source>
</evidence>
<feature type="transmembrane region" description="Helical" evidence="1">
    <location>
        <begin position="51"/>
        <end position="73"/>
    </location>
</feature>
<keyword evidence="3" id="KW-1185">Reference proteome</keyword>
<keyword evidence="1" id="KW-0472">Membrane</keyword>